<name>A0A2R8BNV3_9RHOB</name>
<dbReference type="EMBL" id="OMOQ01000009">
    <property type="protein sequence ID" value="SPH25109.1"/>
    <property type="molecule type" value="Genomic_DNA"/>
</dbReference>
<dbReference type="InterPro" id="IPR013022">
    <property type="entry name" value="Xyl_isomerase-like_TIM-brl"/>
</dbReference>
<protein>
    <submittedName>
        <fullName evidence="2">Inosose isomerase</fullName>
        <ecNumber evidence="2">5.3.99.11</ecNumber>
    </submittedName>
</protein>
<evidence type="ECO:0000313" key="3">
    <source>
        <dbReference type="Proteomes" id="UP000244924"/>
    </source>
</evidence>
<dbReference type="InterPro" id="IPR050312">
    <property type="entry name" value="IolE/XylAMocC-like"/>
</dbReference>
<evidence type="ECO:0000259" key="1">
    <source>
        <dbReference type="Pfam" id="PF01261"/>
    </source>
</evidence>
<reference evidence="2 3" key="1">
    <citation type="submission" date="2018-03" db="EMBL/GenBank/DDBJ databases">
        <authorList>
            <person name="Keele B.F."/>
        </authorList>
    </citation>
    <scope>NUCLEOTIDE SEQUENCE [LARGE SCALE GENOMIC DNA]</scope>
    <source>
        <strain evidence="2 3">CECT 8626</strain>
    </source>
</reference>
<dbReference type="SUPFAM" id="SSF51658">
    <property type="entry name" value="Xylose isomerase-like"/>
    <property type="match status" value="1"/>
</dbReference>
<dbReference type="Gene3D" id="3.20.20.150">
    <property type="entry name" value="Divalent-metal-dependent TIM barrel enzymes"/>
    <property type="match status" value="1"/>
</dbReference>
<dbReference type="OrthoDB" id="9072761at2"/>
<dbReference type="AlphaFoldDB" id="A0A2R8BNV3"/>
<dbReference type="Pfam" id="PF01261">
    <property type="entry name" value="AP_endonuc_2"/>
    <property type="match status" value="1"/>
</dbReference>
<dbReference type="GO" id="GO:0016853">
    <property type="term" value="F:isomerase activity"/>
    <property type="evidence" value="ECO:0007669"/>
    <property type="project" value="UniProtKB-KW"/>
</dbReference>
<keyword evidence="3" id="KW-1185">Reference proteome</keyword>
<dbReference type="PANTHER" id="PTHR12110">
    <property type="entry name" value="HYDROXYPYRUVATE ISOMERASE"/>
    <property type="match status" value="1"/>
</dbReference>
<feature type="domain" description="Xylose isomerase-like TIM barrel" evidence="1">
    <location>
        <begin position="22"/>
        <end position="248"/>
    </location>
</feature>
<sequence length="271" mass="29922">MTRPLSLAHLTVIDLAPPRMIEVAARIGYASVGLRLIRVTDTTPGYPLMDDPTLMRETMAALRDTGIGVMDIEFVRLTPEFKPAALEPFLEVGAELGAKHIVTAPYDPDLSRLTRNLAAFAELSDTYGLDPALEFFPWTNVPDLRSAVQVVSATDNPRIGVLLDTLHFDRSESMLDDIDTVDRHKLPLVHLCDAPVQPSYTTDELLHAARSERLPPGKGRIDLHSILDRMSADIPLALEIPMDRLRISEGSEAVAKLAFNEARHFLSGRAK</sequence>
<dbReference type="InterPro" id="IPR036237">
    <property type="entry name" value="Xyl_isomerase-like_sf"/>
</dbReference>
<gene>
    <name evidence="2" type="primary">iolI</name>
    <name evidence="2" type="ORF">DEA8626_04146</name>
</gene>
<keyword evidence="2" id="KW-0413">Isomerase</keyword>
<proteinExistence type="predicted"/>
<organism evidence="2 3">
    <name type="scientific">Albidovulum aquaemixtae</name>
    <dbReference type="NCBI Taxonomy" id="1542388"/>
    <lineage>
        <taxon>Bacteria</taxon>
        <taxon>Pseudomonadati</taxon>
        <taxon>Pseudomonadota</taxon>
        <taxon>Alphaproteobacteria</taxon>
        <taxon>Rhodobacterales</taxon>
        <taxon>Paracoccaceae</taxon>
        <taxon>Albidovulum</taxon>
    </lineage>
</organism>
<accession>A0A2R8BNV3</accession>
<dbReference type="RefSeq" id="WP_108855097.1">
    <property type="nucleotide sequence ID" value="NZ_OMOQ01000009.1"/>
</dbReference>
<evidence type="ECO:0000313" key="2">
    <source>
        <dbReference type="EMBL" id="SPH25109.1"/>
    </source>
</evidence>
<dbReference type="EC" id="5.3.99.11" evidence="2"/>
<dbReference type="PANTHER" id="PTHR12110:SF48">
    <property type="entry name" value="BLL3656 PROTEIN"/>
    <property type="match status" value="1"/>
</dbReference>
<dbReference type="Proteomes" id="UP000244924">
    <property type="component" value="Unassembled WGS sequence"/>
</dbReference>